<name>A0A482WQ48_LAOST</name>
<dbReference type="PROSITE" id="PS50195">
    <property type="entry name" value="PX"/>
    <property type="match status" value="1"/>
</dbReference>
<dbReference type="SMART" id="SM00312">
    <property type="entry name" value="PX"/>
    <property type="match status" value="1"/>
</dbReference>
<dbReference type="Gene3D" id="3.30.1520.10">
    <property type="entry name" value="Phox-like domain"/>
    <property type="match status" value="1"/>
</dbReference>
<evidence type="ECO:0000313" key="4">
    <source>
        <dbReference type="Proteomes" id="UP000291343"/>
    </source>
</evidence>
<sequence length="257" mass="29069">MSIELSSSVPAVDGTATNDSDYDEDLAIPDETHHGGVTFSSDEKDDREPDKVLPFKRIHSSPVKFKAPVRNVFIPSQKIELQIIDHERGVTSHILNPYLYTIELVHGNFSWKIKKRYKHFQLLHSQLKIYRATLNIPFPSKTTRERRTSFKHDLNRTKRSAGGLPRFPAKPDGLIPEEQIESRIQELQEYLRALLRIPLYRNHHETLAFLEVSELSFVGDLGGKGKEGAILKRTRSTRPAASAGCNLCGLMDAALCV</sequence>
<evidence type="ECO:0000313" key="3">
    <source>
        <dbReference type="EMBL" id="RZF35633.1"/>
    </source>
</evidence>
<dbReference type="STRING" id="195883.A0A482WQ48"/>
<dbReference type="InParanoid" id="A0A482WQ48"/>
<dbReference type="InterPro" id="IPR001683">
    <property type="entry name" value="PX_dom"/>
</dbReference>
<dbReference type="Pfam" id="PF00787">
    <property type="entry name" value="PX"/>
    <property type="match status" value="1"/>
</dbReference>
<dbReference type="AlphaFoldDB" id="A0A482WQ48"/>
<accession>A0A482WQ48</accession>
<evidence type="ECO:0000256" key="1">
    <source>
        <dbReference type="SAM" id="MobiDB-lite"/>
    </source>
</evidence>
<comment type="caution">
    <text evidence="3">The sequence shown here is derived from an EMBL/GenBank/DDBJ whole genome shotgun (WGS) entry which is preliminary data.</text>
</comment>
<dbReference type="OrthoDB" id="14911at2759"/>
<evidence type="ECO:0000259" key="2">
    <source>
        <dbReference type="PROSITE" id="PS50195"/>
    </source>
</evidence>
<dbReference type="InterPro" id="IPR036871">
    <property type="entry name" value="PX_dom_sf"/>
</dbReference>
<dbReference type="SUPFAM" id="SSF64268">
    <property type="entry name" value="PX domain"/>
    <property type="match status" value="1"/>
</dbReference>
<proteinExistence type="predicted"/>
<feature type="compositionally biased region" description="Polar residues" evidence="1">
    <location>
        <begin position="1"/>
        <end position="19"/>
    </location>
</feature>
<organism evidence="3 4">
    <name type="scientific">Laodelphax striatellus</name>
    <name type="common">Small brown planthopper</name>
    <name type="synonym">Delphax striatella</name>
    <dbReference type="NCBI Taxonomy" id="195883"/>
    <lineage>
        <taxon>Eukaryota</taxon>
        <taxon>Metazoa</taxon>
        <taxon>Ecdysozoa</taxon>
        <taxon>Arthropoda</taxon>
        <taxon>Hexapoda</taxon>
        <taxon>Insecta</taxon>
        <taxon>Pterygota</taxon>
        <taxon>Neoptera</taxon>
        <taxon>Paraneoptera</taxon>
        <taxon>Hemiptera</taxon>
        <taxon>Auchenorrhyncha</taxon>
        <taxon>Fulgoroidea</taxon>
        <taxon>Delphacidae</taxon>
        <taxon>Criomorphinae</taxon>
        <taxon>Laodelphax</taxon>
    </lineage>
</organism>
<dbReference type="Proteomes" id="UP000291343">
    <property type="component" value="Unassembled WGS sequence"/>
</dbReference>
<dbReference type="SMR" id="A0A482WQ48"/>
<dbReference type="EMBL" id="QKKF02027997">
    <property type="protein sequence ID" value="RZF35633.1"/>
    <property type="molecule type" value="Genomic_DNA"/>
</dbReference>
<dbReference type="GO" id="GO:0035091">
    <property type="term" value="F:phosphatidylinositol binding"/>
    <property type="evidence" value="ECO:0007669"/>
    <property type="project" value="InterPro"/>
</dbReference>
<feature type="region of interest" description="Disordered" evidence="1">
    <location>
        <begin position="1"/>
        <end position="49"/>
    </location>
</feature>
<keyword evidence="4" id="KW-1185">Reference proteome</keyword>
<feature type="non-terminal residue" evidence="3">
    <location>
        <position position="257"/>
    </location>
</feature>
<reference evidence="3 4" key="1">
    <citation type="journal article" date="2017" name="Gigascience">
        <title>Genome sequence of the small brown planthopper, Laodelphax striatellus.</title>
        <authorList>
            <person name="Zhu J."/>
            <person name="Jiang F."/>
            <person name="Wang X."/>
            <person name="Yang P."/>
            <person name="Bao Y."/>
            <person name="Zhao W."/>
            <person name="Wang W."/>
            <person name="Lu H."/>
            <person name="Wang Q."/>
            <person name="Cui N."/>
            <person name="Li J."/>
            <person name="Chen X."/>
            <person name="Luo L."/>
            <person name="Yu J."/>
            <person name="Kang L."/>
            <person name="Cui F."/>
        </authorList>
    </citation>
    <scope>NUCLEOTIDE SEQUENCE [LARGE SCALE GENOMIC DNA]</scope>
    <source>
        <strain evidence="3">Lst14</strain>
    </source>
</reference>
<dbReference type="PANTHER" id="PTHR22775:SF3">
    <property type="entry name" value="SORTING NEXIN-13"/>
    <property type="match status" value="1"/>
</dbReference>
<dbReference type="PANTHER" id="PTHR22775">
    <property type="entry name" value="SORTING NEXIN"/>
    <property type="match status" value="1"/>
</dbReference>
<feature type="domain" description="PX" evidence="2">
    <location>
        <begin position="78"/>
        <end position="216"/>
    </location>
</feature>
<protein>
    <recommendedName>
        <fullName evidence="2">PX domain-containing protein</fullName>
    </recommendedName>
</protein>
<dbReference type="CDD" id="cd06895">
    <property type="entry name" value="PX_PLD"/>
    <property type="match status" value="1"/>
</dbReference>
<gene>
    <name evidence="3" type="ORF">LSTR_LSTR008604</name>
</gene>